<gene>
    <name evidence="2" type="ORF">AXE65_00575</name>
</gene>
<name>A0A139SRS5_9GAMM</name>
<keyword evidence="1" id="KW-0472">Membrane</keyword>
<proteinExistence type="predicted"/>
<accession>A0A139SRS5</accession>
<protein>
    <submittedName>
        <fullName evidence="2">Uncharacterized protein</fullName>
    </submittedName>
</protein>
<reference evidence="2 3" key="1">
    <citation type="submission" date="2016-02" db="EMBL/GenBank/DDBJ databases">
        <authorList>
            <person name="Wen L."/>
            <person name="He K."/>
            <person name="Yang H."/>
        </authorList>
    </citation>
    <scope>NUCLEOTIDE SEQUENCE [LARGE SCALE GENOMIC DNA]</scope>
    <source>
        <strain evidence="2 3">CV58</strain>
    </source>
</reference>
<dbReference type="AlphaFoldDB" id="A0A139SRS5"/>
<keyword evidence="3" id="KW-1185">Reference proteome</keyword>
<organism evidence="2 3">
    <name type="scientific">Ventosimonas gracilis</name>
    <dbReference type="NCBI Taxonomy" id="1680762"/>
    <lineage>
        <taxon>Bacteria</taxon>
        <taxon>Pseudomonadati</taxon>
        <taxon>Pseudomonadota</taxon>
        <taxon>Gammaproteobacteria</taxon>
        <taxon>Pseudomonadales</taxon>
        <taxon>Ventosimonadaceae</taxon>
        <taxon>Ventosimonas</taxon>
    </lineage>
</organism>
<keyword evidence="1" id="KW-0812">Transmembrane</keyword>
<keyword evidence="1" id="KW-1133">Transmembrane helix</keyword>
<dbReference type="EMBL" id="LSZO01000168">
    <property type="protein sequence ID" value="KXU37180.1"/>
    <property type="molecule type" value="Genomic_DNA"/>
</dbReference>
<sequence>MGSANNPQYICSGTLQNVPLDELNPSGLSPEDHAEYRGLVLSLFVLVFGFLVLKKVLMLR</sequence>
<evidence type="ECO:0000256" key="1">
    <source>
        <dbReference type="SAM" id="Phobius"/>
    </source>
</evidence>
<dbReference type="Proteomes" id="UP000072660">
    <property type="component" value="Unassembled WGS sequence"/>
</dbReference>
<evidence type="ECO:0000313" key="2">
    <source>
        <dbReference type="EMBL" id="KXU37180.1"/>
    </source>
</evidence>
<evidence type="ECO:0000313" key="3">
    <source>
        <dbReference type="Proteomes" id="UP000072660"/>
    </source>
</evidence>
<feature type="transmembrane region" description="Helical" evidence="1">
    <location>
        <begin position="36"/>
        <end position="53"/>
    </location>
</feature>
<comment type="caution">
    <text evidence="2">The sequence shown here is derived from an EMBL/GenBank/DDBJ whole genome shotgun (WGS) entry which is preliminary data.</text>
</comment>